<name>A0ACB8RWT0_9AGAM</name>
<gene>
    <name evidence="1" type="ORF">FA95DRAFT_1491659</name>
</gene>
<sequence>MLAIAREQNAHLSALKLSDDVKRQLPAWYHLGTPTGRQTLVSKCLQSTHGATTIGHLSDISKRLTRTQGPHRHAAWRRCECRDCAADAEAGCDNPHRCATKAKEVLDHLNPKLNPSNASPPDDLTLTHHRLRRNEDARTTHDVILFDPSVACKTSITDCFRIFTDPGSLSLPPATRLARPAEGTATPVTITIHVKGICRNAGLQDAHSGGGVWIAPDHIGNKSLRVAGSAQTATAGALSAIISALQSIADYIP</sequence>
<accession>A0ACB8RWT0</accession>
<comment type="caution">
    <text evidence="1">The sequence shown here is derived from an EMBL/GenBank/DDBJ whole genome shotgun (WGS) entry which is preliminary data.</text>
</comment>
<keyword evidence="2" id="KW-1185">Reference proteome</keyword>
<protein>
    <submittedName>
        <fullName evidence="1">Uncharacterized protein</fullName>
    </submittedName>
</protein>
<reference evidence="1" key="1">
    <citation type="submission" date="2021-02" db="EMBL/GenBank/DDBJ databases">
        <authorList>
            <consortium name="DOE Joint Genome Institute"/>
            <person name="Ahrendt S."/>
            <person name="Looney B.P."/>
            <person name="Miyauchi S."/>
            <person name="Morin E."/>
            <person name="Drula E."/>
            <person name="Courty P.E."/>
            <person name="Chicoki N."/>
            <person name="Fauchery L."/>
            <person name="Kohler A."/>
            <person name="Kuo A."/>
            <person name="Labutti K."/>
            <person name="Pangilinan J."/>
            <person name="Lipzen A."/>
            <person name="Riley R."/>
            <person name="Andreopoulos W."/>
            <person name="He G."/>
            <person name="Johnson J."/>
            <person name="Barry K.W."/>
            <person name="Grigoriev I.V."/>
            <person name="Nagy L."/>
            <person name="Hibbett D."/>
            <person name="Henrissat B."/>
            <person name="Matheny P.B."/>
            <person name="Labbe J."/>
            <person name="Martin F."/>
        </authorList>
    </citation>
    <scope>NUCLEOTIDE SEQUENCE</scope>
    <source>
        <strain evidence="1">FP105234-sp</strain>
    </source>
</reference>
<evidence type="ECO:0000313" key="1">
    <source>
        <dbReference type="EMBL" id="KAI0047993.1"/>
    </source>
</evidence>
<evidence type="ECO:0000313" key="2">
    <source>
        <dbReference type="Proteomes" id="UP000814033"/>
    </source>
</evidence>
<reference evidence="1" key="2">
    <citation type="journal article" date="2022" name="New Phytol.">
        <title>Evolutionary transition to the ectomycorrhizal habit in the genomes of a hyperdiverse lineage of mushroom-forming fungi.</title>
        <authorList>
            <person name="Looney B."/>
            <person name="Miyauchi S."/>
            <person name="Morin E."/>
            <person name="Drula E."/>
            <person name="Courty P.E."/>
            <person name="Kohler A."/>
            <person name="Kuo A."/>
            <person name="LaButti K."/>
            <person name="Pangilinan J."/>
            <person name="Lipzen A."/>
            <person name="Riley R."/>
            <person name="Andreopoulos W."/>
            <person name="He G."/>
            <person name="Johnson J."/>
            <person name="Nolan M."/>
            <person name="Tritt A."/>
            <person name="Barry K.W."/>
            <person name="Grigoriev I.V."/>
            <person name="Nagy L.G."/>
            <person name="Hibbett D."/>
            <person name="Henrissat B."/>
            <person name="Matheny P.B."/>
            <person name="Labbe J."/>
            <person name="Martin F.M."/>
        </authorList>
    </citation>
    <scope>NUCLEOTIDE SEQUENCE</scope>
    <source>
        <strain evidence="1">FP105234-sp</strain>
    </source>
</reference>
<feature type="non-terminal residue" evidence="1">
    <location>
        <position position="253"/>
    </location>
</feature>
<proteinExistence type="predicted"/>
<organism evidence="1 2">
    <name type="scientific">Auriscalpium vulgare</name>
    <dbReference type="NCBI Taxonomy" id="40419"/>
    <lineage>
        <taxon>Eukaryota</taxon>
        <taxon>Fungi</taxon>
        <taxon>Dikarya</taxon>
        <taxon>Basidiomycota</taxon>
        <taxon>Agaricomycotina</taxon>
        <taxon>Agaricomycetes</taxon>
        <taxon>Russulales</taxon>
        <taxon>Auriscalpiaceae</taxon>
        <taxon>Auriscalpium</taxon>
    </lineage>
</organism>
<dbReference type="EMBL" id="MU275894">
    <property type="protein sequence ID" value="KAI0047993.1"/>
    <property type="molecule type" value="Genomic_DNA"/>
</dbReference>
<dbReference type="Proteomes" id="UP000814033">
    <property type="component" value="Unassembled WGS sequence"/>
</dbReference>